<dbReference type="Proteomes" id="UP000060071">
    <property type="component" value="Chromosome"/>
</dbReference>
<proteinExistence type="predicted"/>
<sequence>MQGVHQRATHTLPPPASSACQCHTPGSLRYAWAASGVRGGLGGSPVKSVSSCATCTRAAASSGPRRLIRKEVMAHHAPAGGAGT</sequence>
<protein>
    <submittedName>
        <fullName evidence="1">Uncharacterized protein</fullName>
    </submittedName>
</protein>
<accession>A0ABM5X7P9</accession>
<evidence type="ECO:0000313" key="1">
    <source>
        <dbReference type="EMBL" id="ALW89843.1"/>
    </source>
</evidence>
<organism evidence="1 2">
    <name type="scientific">Deinococcus actinosclerus</name>
    <dbReference type="NCBI Taxonomy" id="1768108"/>
    <lineage>
        <taxon>Bacteria</taxon>
        <taxon>Thermotogati</taxon>
        <taxon>Deinococcota</taxon>
        <taxon>Deinococci</taxon>
        <taxon>Deinococcales</taxon>
        <taxon>Deinococcaceae</taxon>
        <taxon>Deinococcus</taxon>
    </lineage>
</organism>
<dbReference type="PROSITE" id="PS51257">
    <property type="entry name" value="PROKAR_LIPOPROTEIN"/>
    <property type="match status" value="1"/>
</dbReference>
<keyword evidence="2" id="KW-1185">Reference proteome</keyword>
<name>A0ABM5X7P9_9DEIO</name>
<dbReference type="EMBL" id="CP013910">
    <property type="protein sequence ID" value="ALW89843.1"/>
    <property type="molecule type" value="Genomic_DNA"/>
</dbReference>
<reference evidence="1 2" key="1">
    <citation type="submission" date="2015-12" db="EMBL/GenBank/DDBJ databases">
        <authorList>
            <person name="Kim M.K."/>
            <person name="Srinivasan S."/>
            <person name="Lee J.-J."/>
            <person name="Kim K."/>
        </authorList>
    </citation>
    <scope>NUCLEOTIDE SEQUENCE [LARGE SCALE GENOMIC DNA]</scope>
    <source>
        <strain evidence="1 2">BM2</strain>
    </source>
</reference>
<gene>
    <name evidence="1" type="ORF">AUC44_13860</name>
</gene>
<evidence type="ECO:0000313" key="2">
    <source>
        <dbReference type="Proteomes" id="UP000060071"/>
    </source>
</evidence>